<gene>
    <name evidence="2" type="ORF">J2X04_001036</name>
</gene>
<dbReference type="RefSeq" id="WP_310052738.1">
    <property type="nucleotide sequence ID" value="NZ_JAVDVW010000001.1"/>
</dbReference>
<feature type="signal peptide" evidence="1">
    <location>
        <begin position="1"/>
        <end position="20"/>
    </location>
</feature>
<evidence type="ECO:0000256" key="1">
    <source>
        <dbReference type="SAM" id="SignalP"/>
    </source>
</evidence>
<organism evidence="2 3">
    <name type="scientific">Agrilutibacter niabensis</name>
    <dbReference type="NCBI Taxonomy" id="380628"/>
    <lineage>
        <taxon>Bacteria</taxon>
        <taxon>Pseudomonadati</taxon>
        <taxon>Pseudomonadota</taxon>
        <taxon>Gammaproteobacteria</taxon>
        <taxon>Lysobacterales</taxon>
        <taxon>Lysobacteraceae</taxon>
        <taxon>Agrilutibacter</taxon>
    </lineage>
</organism>
<proteinExistence type="predicted"/>
<feature type="chain" id="PRO_5046432228" evidence="1">
    <location>
        <begin position="21"/>
        <end position="169"/>
    </location>
</feature>
<evidence type="ECO:0000313" key="2">
    <source>
        <dbReference type="EMBL" id="MDR7098689.1"/>
    </source>
</evidence>
<comment type="caution">
    <text evidence="2">The sequence shown here is derived from an EMBL/GenBank/DDBJ whole genome shotgun (WGS) entry which is preliminary data.</text>
</comment>
<keyword evidence="1" id="KW-0732">Signal</keyword>
<dbReference type="EMBL" id="JAVDVW010000001">
    <property type="protein sequence ID" value="MDR7098689.1"/>
    <property type="molecule type" value="Genomic_DNA"/>
</dbReference>
<evidence type="ECO:0000313" key="3">
    <source>
        <dbReference type="Proteomes" id="UP001267878"/>
    </source>
</evidence>
<accession>A0ABU1VMJ5</accession>
<dbReference type="Proteomes" id="UP001267878">
    <property type="component" value="Unassembled WGS sequence"/>
</dbReference>
<sequence>MRTFAVSMLLCFSVSSVVNAAERATPAKPGPEGDPAVRQLLDKLKYQYEVDEEGDFRLTFAMDEDKGGRSQLVFVRSPVETYGSHKVREIWSPAYVSATDEFPADVANRLLEATQESKLGAWAKQGRYAVFVVKLAADAGIDALDDAVDAALRSAEEMEMELTPGKDAF</sequence>
<name>A0ABU1VMJ5_9GAMM</name>
<reference evidence="2 3" key="1">
    <citation type="submission" date="2023-07" db="EMBL/GenBank/DDBJ databases">
        <title>Sorghum-associated microbial communities from plants grown in Nebraska, USA.</title>
        <authorList>
            <person name="Schachtman D."/>
        </authorList>
    </citation>
    <scope>NUCLEOTIDE SEQUENCE [LARGE SCALE GENOMIC DNA]</scope>
    <source>
        <strain evidence="2 3">BE187</strain>
    </source>
</reference>
<protein>
    <submittedName>
        <fullName evidence="2">Uncharacterized protein</fullName>
    </submittedName>
</protein>
<keyword evidence="3" id="KW-1185">Reference proteome</keyword>